<keyword evidence="4" id="KW-1185">Reference proteome</keyword>
<keyword evidence="1" id="KW-0472">Membrane</keyword>
<organism evidence="3 4">
    <name type="scientific">Plakobranchus ocellatus</name>
    <dbReference type="NCBI Taxonomy" id="259542"/>
    <lineage>
        <taxon>Eukaryota</taxon>
        <taxon>Metazoa</taxon>
        <taxon>Spiralia</taxon>
        <taxon>Lophotrochozoa</taxon>
        <taxon>Mollusca</taxon>
        <taxon>Gastropoda</taxon>
        <taxon>Heterobranchia</taxon>
        <taxon>Euthyneura</taxon>
        <taxon>Panpulmonata</taxon>
        <taxon>Sacoglossa</taxon>
        <taxon>Placobranchoidea</taxon>
        <taxon>Plakobranchidae</taxon>
        <taxon>Plakobranchus</taxon>
    </lineage>
</organism>
<protein>
    <submittedName>
        <fullName evidence="3">Chlorophyllide a oxygenase</fullName>
    </submittedName>
</protein>
<sequence>MMNKHLLPTLFIAVLIIAVSASVTEKILQIPLLEVGGLWVKAMETAVSRLTGCVTSMPDMTSPWTYVKTSIVVWLLYCAWAVLLRPLNRIRKLGDVGYVAEGAFSTKETANFIQRRKRNGEDLPPFYPNGWFGLMESFCLKKGESQALNVLGESRKKKKR</sequence>
<comment type="caution">
    <text evidence="3">The sequence shown here is derived from an EMBL/GenBank/DDBJ whole genome shotgun (WGS) entry which is preliminary data.</text>
</comment>
<evidence type="ECO:0000256" key="2">
    <source>
        <dbReference type="SAM" id="SignalP"/>
    </source>
</evidence>
<evidence type="ECO:0000313" key="4">
    <source>
        <dbReference type="Proteomes" id="UP000735302"/>
    </source>
</evidence>
<evidence type="ECO:0000313" key="3">
    <source>
        <dbReference type="EMBL" id="GFN88229.1"/>
    </source>
</evidence>
<proteinExistence type="predicted"/>
<feature type="signal peptide" evidence="2">
    <location>
        <begin position="1"/>
        <end position="21"/>
    </location>
</feature>
<feature type="chain" id="PRO_5043898650" evidence="2">
    <location>
        <begin position="22"/>
        <end position="160"/>
    </location>
</feature>
<evidence type="ECO:0000256" key="1">
    <source>
        <dbReference type="SAM" id="Phobius"/>
    </source>
</evidence>
<keyword evidence="2" id="KW-0732">Signal</keyword>
<gene>
    <name evidence="3" type="ORF">PoB_001473500</name>
</gene>
<dbReference type="Proteomes" id="UP000735302">
    <property type="component" value="Unassembled WGS sequence"/>
</dbReference>
<dbReference type="EMBL" id="BLXT01001848">
    <property type="protein sequence ID" value="GFN88229.1"/>
    <property type="molecule type" value="Genomic_DNA"/>
</dbReference>
<reference evidence="3 4" key="1">
    <citation type="journal article" date="2021" name="Elife">
        <title>Chloroplast acquisition without the gene transfer in kleptoplastic sea slugs, Plakobranchus ocellatus.</title>
        <authorList>
            <person name="Maeda T."/>
            <person name="Takahashi S."/>
            <person name="Yoshida T."/>
            <person name="Shimamura S."/>
            <person name="Takaki Y."/>
            <person name="Nagai Y."/>
            <person name="Toyoda A."/>
            <person name="Suzuki Y."/>
            <person name="Arimoto A."/>
            <person name="Ishii H."/>
            <person name="Satoh N."/>
            <person name="Nishiyama T."/>
            <person name="Hasebe M."/>
            <person name="Maruyama T."/>
            <person name="Minagawa J."/>
            <person name="Obokata J."/>
            <person name="Shigenobu S."/>
        </authorList>
    </citation>
    <scope>NUCLEOTIDE SEQUENCE [LARGE SCALE GENOMIC DNA]</scope>
</reference>
<keyword evidence="1" id="KW-0812">Transmembrane</keyword>
<feature type="transmembrane region" description="Helical" evidence="1">
    <location>
        <begin position="64"/>
        <end position="84"/>
    </location>
</feature>
<dbReference type="AlphaFoldDB" id="A0AAV3YZ82"/>
<keyword evidence="1" id="KW-1133">Transmembrane helix</keyword>
<accession>A0AAV3YZ82</accession>
<name>A0AAV3YZ82_9GAST</name>